<feature type="region of interest" description="Disordered" evidence="1">
    <location>
        <begin position="86"/>
        <end position="129"/>
    </location>
</feature>
<organism evidence="5">
    <name type="scientific">Haemonchus placei</name>
    <name type="common">Barber's pole worm</name>
    <dbReference type="NCBI Taxonomy" id="6290"/>
    <lineage>
        <taxon>Eukaryota</taxon>
        <taxon>Metazoa</taxon>
        <taxon>Ecdysozoa</taxon>
        <taxon>Nematoda</taxon>
        <taxon>Chromadorea</taxon>
        <taxon>Rhabditida</taxon>
        <taxon>Rhabditina</taxon>
        <taxon>Rhabditomorpha</taxon>
        <taxon>Strongyloidea</taxon>
        <taxon>Trichostrongylidae</taxon>
        <taxon>Haemonchus</taxon>
    </lineage>
</organism>
<evidence type="ECO:0000256" key="1">
    <source>
        <dbReference type="SAM" id="MobiDB-lite"/>
    </source>
</evidence>
<keyword evidence="4" id="KW-1185">Reference proteome</keyword>
<evidence type="ECO:0000256" key="2">
    <source>
        <dbReference type="SAM" id="Phobius"/>
    </source>
</evidence>
<proteinExistence type="predicted"/>
<reference evidence="5" key="1">
    <citation type="submission" date="2017-02" db="UniProtKB">
        <authorList>
            <consortium name="WormBaseParasite"/>
        </authorList>
    </citation>
    <scope>IDENTIFICATION</scope>
</reference>
<dbReference type="OMA" id="SHATMMS"/>
<evidence type="ECO:0000313" key="5">
    <source>
        <dbReference type="WBParaSite" id="HPLM_0000994301-mRNA-1"/>
    </source>
</evidence>
<dbReference type="AlphaFoldDB" id="A0A0N4WGK3"/>
<keyword evidence="2" id="KW-0472">Membrane</keyword>
<reference evidence="3 4" key="2">
    <citation type="submission" date="2018-11" db="EMBL/GenBank/DDBJ databases">
        <authorList>
            <consortium name="Pathogen Informatics"/>
        </authorList>
    </citation>
    <scope>NUCLEOTIDE SEQUENCE [LARGE SCALE GENOMIC DNA]</scope>
    <source>
        <strain evidence="3 4">MHpl1</strain>
    </source>
</reference>
<feature type="compositionally biased region" description="Polar residues" evidence="1">
    <location>
        <begin position="94"/>
        <end position="103"/>
    </location>
</feature>
<name>A0A0N4WGK3_HAEPC</name>
<sequence>MPELKSLLNPKVAIVVAGVVVFLVAGTLVTIFYIRNPTVADGLFNHNAETSTTSPEGDHHVGEAAKLGASMAPSVTASTSAHANGLTTVVHLTPSHSDTTTAPSAGGGSDSNLDSSASTVHAIEPTKRE</sequence>
<gene>
    <name evidence="3" type="ORF">HPLM_LOCUS9935</name>
</gene>
<dbReference type="WBParaSite" id="HPLM_0000994301-mRNA-1">
    <property type="protein sequence ID" value="HPLM_0000994301-mRNA-1"/>
    <property type="gene ID" value="HPLM_0000994301"/>
</dbReference>
<evidence type="ECO:0000313" key="3">
    <source>
        <dbReference type="EMBL" id="VDO38779.1"/>
    </source>
</evidence>
<dbReference type="OrthoDB" id="5826083at2759"/>
<dbReference type="Proteomes" id="UP000268014">
    <property type="component" value="Unassembled WGS sequence"/>
</dbReference>
<dbReference type="STRING" id="6290.A0A0N4WGK3"/>
<feature type="compositionally biased region" description="Polar residues" evidence="1">
    <location>
        <begin position="110"/>
        <end position="119"/>
    </location>
</feature>
<keyword evidence="2" id="KW-1133">Transmembrane helix</keyword>
<evidence type="ECO:0000313" key="4">
    <source>
        <dbReference type="Proteomes" id="UP000268014"/>
    </source>
</evidence>
<dbReference type="EMBL" id="UZAF01017176">
    <property type="protein sequence ID" value="VDO38779.1"/>
    <property type="molecule type" value="Genomic_DNA"/>
</dbReference>
<feature type="transmembrane region" description="Helical" evidence="2">
    <location>
        <begin position="12"/>
        <end position="34"/>
    </location>
</feature>
<keyword evidence="2" id="KW-0812">Transmembrane</keyword>
<protein>
    <submittedName>
        <fullName evidence="5">Transmembrane protein</fullName>
    </submittedName>
</protein>
<accession>A0A0N4WGK3</accession>